<feature type="region of interest" description="Disordered" evidence="1">
    <location>
        <begin position="328"/>
        <end position="381"/>
    </location>
</feature>
<dbReference type="Proteomes" id="UP000019804">
    <property type="component" value="Unassembled WGS sequence"/>
</dbReference>
<dbReference type="EMBL" id="KK088440">
    <property type="protein sequence ID" value="EYE91991.1"/>
    <property type="molecule type" value="Genomic_DNA"/>
</dbReference>
<keyword evidence="3" id="KW-1185">Reference proteome</keyword>
<gene>
    <name evidence="2" type="ORF">EURHEDRAFT_405645</name>
</gene>
<evidence type="ECO:0000313" key="2">
    <source>
        <dbReference type="EMBL" id="EYE91991.1"/>
    </source>
</evidence>
<evidence type="ECO:0000313" key="3">
    <source>
        <dbReference type="Proteomes" id="UP000019804"/>
    </source>
</evidence>
<dbReference type="STRING" id="1388766.A0A017S578"/>
<dbReference type="PANTHER" id="PTHR21521">
    <property type="entry name" value="AMUN, ISOFORM A"/>
    <property type="match status" value="1"/>
</dbReference>
<dbReference type="OrthoDB" id="8249012at2759"/>
<accession>A0A017S578</accession>
<dbReference type="RefSeq" id="XP_040635681.1">
    <property type="nucleotide sequence ID" value="XM_040780401.1"/>
</dbReference>
<feature type="compositionally biased region" description="Basic residues" evidence="1">
    <location>
        <begin position="62"/>
        <end position="73"/>
    </location>
</feature>
<dbReference type="PANTHER" id="PTHR21521:SF0">
    <property type="entry name" value="AMUN, ISOFORM A"/>
    <property type="match status" value="1"/>
</dbReference>
<dbReference type="GeneID" id="63695525"/>
<dbReference type="HOGENOM" id="CLU_048127_2_1_1"/>
<sequence length="381" mass="42704">MAKKTETITGDSRPERTQAQHNDEAKNALSLHPCQITLQTFRDLLSCYQTTVSQVHRRKATLKLQPKSKRGSKSKVDKKASVIPTTKTGFDTSEEQHIRGETDKFLELDRWRYEVLPRIVGERKLRGGQKEGGEVEGAHLLKEELVDIMDWKMKHGVFRPALMGMVKSNQDRTVTKSTSTAFAALPDANPILAPSEAFPRASLDALTTPLRGVGPATASLILSIATVLGDAKNQVPFYSDDVYLWLVLGDFPKVEDQVDKSPTHRKPSGELIAKYNIIEYRNLWDYTQELRARLNKGVAESDEPVSLIDIEKVAYVIRNIAASGYHAGQGSETVSKGFDVKESANRKPPNGKNEPDDAIKKRKPKEEKAKMERRESKRLKQ</sequence>
<feature type="compositionally biased region" description="Basic and acidic residues" evidence="1">
    <location>
        <begin position="353"/>
        <end position="375"/>
    </location>
</feature>
<evidence type="ECO:0000256" key="1">
    <source>
        <dbReference type="SAM" id="MobiDB-lite"/>
    </source>
</evidence>
<feature type="region of interest" description="Disordered" evidence="1">
    <location>
        <begin position="1"/>
        <end position="26"/>
    </location>
</feature>
<organism evidence="2 3">
    <name type="scientific">Aspergillus ruber (strain CBS 135680)</name>
    <dbReference type="NCBI Taxonomy" id="1388766"/>
    <lineage>
        <taxon>Eukaryota</taxon>
        <taxon>Fungi</taxon>
        <taxon>Dikarya</taxon>
        <taxon>Ascomycota</taxon>
        <taxon>Pezizomycotina</taxon>
        <taxon>Eurotiomycetes</taxon>
        <taxon>Eurotiomycetidae</taxon>
        <taxon>Eurotiales</taxon>
        <taxon>Aspergillaceae</taxon>
        <taxon>Aspergillus</taxon>
        <taxon>Aspergillus subgen. Aspergillus</taxon>
    </lineage>
</organism>
<reference evidence="3" key="1">
    <citation type="journal article" date="2014" name="Nat. Commun.">
        <title>Genomic adaptations of the halophilic Dead Sea filamentous fungus Eurotium rubrum.</title>
        <authorList>
            <person name="Kis-Papo T."/>
            <person name="Weig A.R."/>
            <person name="Riley R."/>
            <person name="Persoh D."/>
            <person name="Salamov A."/>
            <person name="Sun H."/>
            <person name="Lipzen A."/>
            <person name="Wasser S.P."/>
            <person name="Rambold G."/>
            <person name="Grigoriev I.V."/>
            <person name="Nevo E."/>
        </authorList>
    </citation>
    <scope>NUCLEOTIDE SEQUENCE [LARGE SCALE GENOMIC DNA]</scope>
    <source>
        <strain evidence="3">CBS 135680</strain>
    </source>
</reference>
<protein>
    <submittedName>
        <fullName evidence="2">Uncharacterized protein</fullName>
    </submittedName>
</protein>
<feature type="region of interest" description="Disordered" evidence="1">
    <location>
        <begin position="62"/>
        <end position="81"/>
    </location>
</feature>
<dbReference type="AlphaFoldDB" id="A0A017S578"/>
<proteinExistence type="predicted"/>
<name>A0A017S578_ASPRC</name>